<keyword evidence="3" id="KW-1185">Reference proteome</keyword>
<feature type="region of interest" description="Disordered" evidence="1">
    <location>
        <begin position="40"/>
        <end position="61"/>
    </location>
</feature>
<evidence type="ECO:0000313" key="2">
    <source>
        <dbReference type="EMBL" id="RXH91086.1"/>
    </source>
</evidence>
<proteinExistence type="predicted"/>
<evidence type="ECO:0000256" key="1">
    <source>
        <dbReference type="SAM" id="MobiDB-lite"/>
    </source>
</evidence>
<name>A0A498J7D2_MALDO</name>
<accession>A0A498J7D2</accession>
<gene>
    <name evidence="2" type="ORF">DVH24_020109</name>
</gene>
<sequence length="133" mass="14792">MALGSTREVRHEAGGWATESMDLDLIGTSQGGLDHLKEIHGTNGSDKELGCGQGGRPQKASFSRWSMDDEEHQSLKFDWNLTGWFRPPIINSWTNSSDKEWRAYGHRASSQAPSGGLDHLKIYGNRLRFCSGE</sequence>
<organism evidence="2 3">
    <name type="scientific">Malus domestica</name>
    <name type="common">Apple</name>
    <name type="synonym">Pyrus malus</name>
    <dbReference type="NCBI Taxonomy" id="3750"/>
    <lineage>
        <taxon>Eukaryota</taxon>
        <taxon>Viridiplantae</taxon>
        <taxon>Streptophyta</taxon>
        <taxon>Embryophyta</taxon>
        <taxon>Tracheophyta</taxon>
        <taxon>Spermatophyta</taxon>
        <taxon>Magnoliopsida</taxon>
        <taxon>eudicotyledons</taxon>
        <taxon>Gunneridae</taxon>
        <taxon>Pentapetalae</taxon>
        <taxon>rosids</taxon>
        <taxon>fabids</taxon>
        <taxon>Rosales</taxon>
        <taxon>Rosaceae</taxon>
        <taxon>Amygdaloideae</taxon>
        <taxon>Maleae</taxon>
        <taxon>Malus</taxon>
    </lineage>
</organism>
<reference evidence="2 3" key="1">
    <citation type="submission" date="2018-10" db="EMBL/GenBank/DDBJ databases">
        <title>A high-quality apple genome assembly.</title>
        <authorList>
            <person name="Hu J."/>
        </authorList>
    </citation>
    <scope>NUCLEOTIDE SEQUENCE [LARGE SCALE GENOMIC DNA]</scope>
    <source>
        <strain evidence="3">cv. HFTH1</strain>
        <tissue evidence="2">Young leaf</tissue>
    </source>
</reference>
<dbReference type="EMBL" id="RDQH01000334">
    <property type="protein sequence ID" value="RXH91086.1"/>
    <property type="molecule type" value="Genomic_DNA"/>
</dbReference>
<feature type="compositionally biased region" description="Basic and acidic residues" evidence="1">
    <location>
        <begin position="40"/>
        <end position="49"/>
    </location>
</feature>
<dbReference type="AlphaFoldDB" id="A0A498J7D2"/>
<dbReference type="Proteomes" id="UP000290289">
    <property type="component" value="Chromosome 8"/>
</dbReference>
<protein>
    <submittedName>
        <fullName evidence="2">Uncharacterized protein</fullName>
    </submittedName>
</protein>
<evidence type="ECO:0000313" key="3">
    <source>
        <dbReference type="Proteomes" id="UP000290289"/>
    </source>
</evidence>
<comment type="caution">
    <text evidence="2">The sequence shown here is derived from an EMBL/GenBank/DDBJ whole genome shotgun (WGS) entry which is preliminary data.</text>
</comment>